<feature type="region of interest" description="Disordered" evidence="1">
    <location>
        <begin position="1"/>
        <end position="23"/>
    </location>
</feature>
<dbReference type="PANTHER" id="PTHR33121:SF70">
    <property type="entry name" value="SIGNALING PROTEIN YKOW"/>
    <property type="match status" value="1"/>
</dbReference>
<evidence type="ECO:0000259" key="2">
    <source>
        <dbReference type="PROSITE" id="PS50883"/>
    </source>
</evidence>
<dbReference type="InterPro" id="IPR001633">
    <property type="entry name" value="EAL_dom"/>
</dbReference>
<dbReference type="CDD" id="cd01948">
    <property type="entry name" value="EAL"/>
    <property type="match status" value="1"/>
</dbReference>
<organism evidence="3 4">
    <name type="scientific">Mycolicibacterium hodleri</name>
    <dbReference type="NCBI Taxonomy" id="49897"/>
    <lineage>
        <taxon>Bacteria</taxon>
        <taxon>Bacillati</taxon>
        <taxon>Actinomycetota</taxon>
        <taxon>Actinomycetes</taxon>
        <taxon>Mycobacteriales</taxon>
        <taxon>Mycobacteriaceae</taxon>
        <taxon>Mycolicibacterium</taxon>
    </lineage>
</organism>
<dbReference type="Pfam" id="PF00563">
    <property type="entry name" value="EAL"/>
    <property type="match status" value="1"/>
</dbReference>
<dbReference type="InterPro" id="IPR019278">
    <property type="entry name" value="DICT_dom"/>
</dbReference>
<dbReference type="InterPro" id="IPR050706">
    <property type="entry name" value="Cyclic-di-GMP_PDE-like"/>
</dbReference>
<dbReference type="Pfam" id="PF10069">
    <property type="entry name" value="DICT"/>
    <property type="match status" value="1"/>
</dbReference>
<proteinExistence type="predicted"/>
<protein>
    <submittedName>
        <fullName evidence="3">EAL domain-containing protein</fullName>
    </submittedName>
</protein>
<dbReference type="SMART" id="SM00052">
    <property type="entry name" value="EAL"/>
    <property type="match status" value="1"/>
</dbReference>
<evidence type="ECO:0000256" key="1">
    <source>
        <dbReference type="SAM" id="MobiDB-lite"/>
    </source>
</evidence>
<keyword evidence="4" id="KW-1185">Reference proteome</keyword>
<sequence>MTSDVEEGGSVVGGNGVQWDLDGEQSDLDDAVTGEGVAPFFQPIVSLPSGSTVGFEALARWPRQPHLGPQEVFAHAAATRQVTELDRVCIDRSIAAALRGGLREGALLGVNSEPASDYTGRADSEFVRRGHEKFSLFFELTERNLLKHLPTLLRKVAALRADGIAIALDDVGDNPESLALLDIVSPDVIKLANKLIQDPASADTAKTGAAIMAHRERRGALIVAEGIETDEHLEQAMAWGATLGQGFLFGRPSPLLPYAPTNTWSSPALRARARTSFHSPFDAVAGDPGMRTARKPTLWAISRYLEEQALHSSDTPMVLTALQNGANFGLPTRRRYAALAATSPLVAVFGANFTPDQPAEIRVVRHDASDALSSQWVVVTLGPHVAAALVARERGGQAAACDEDREFDFVITHDRAVVTAVASSLLNRIR</sequence>
<dbReference type="PANTHER" id="PTHR33121">
    <property type="entry name" value="CYCLIC DI-GMP PHOSPHODIESTERASE PDEF"/>
    <property type="match status" value="1"/>
</dbReference>
<evidence type="ECO:0000313" key="3">
    <source>
        <dbReference type="EMBL" id="TQR86368.1"/>
    </source>
</evidence>
<feature type="domain" description="EAL" evidence="2">
    <location>
        <begin position="21"/>
        <end position="266"/>
    </location>
</feature>
<dbReference type="AlphaFoldDB" id="A0A544W295"/>
<dbReference type="EMBL" id="VIFX01000013">
    <property type="protein sequence ID" value="TQR86368.1"/>
    <property type="molecule type" value="Genomic_DNA"/>
</dbReference>
<dbReference type="Proteomes" id="UP000315759">
    <property type="component" value="Unassembled WGS sequence"/>
</dbReference>
<gene>
    <name evidence="3" type="ORF">D8S82_12385</name>
</gene>
<dbReference type="InterPro" id="IPR035919">
    <property type="entry name" value="EAL_sf"/>
</dbReference>
<comment type="caution">
    <text evidence="3">The sequence shown here is derived from an EMBL/GenBank/DDBJ whole genome shotgun (WGS) entry which is preliminary data.</text>
</comment>
<dbReference type="PROSITE" id="PS50883">
    <property type="entry name" value="EAL"/>
    <property type="match status" value="1"/>
</dbReference>
<reference evidence="3 4" key="1">
    <citation type="submission" date="2018-10" db="EMBL/GenBank/DDBJ databases">
        <title>Draft genome of Mycobacterium hodleri strain B.</title>
        <authorList>
            <person name="Amande T.J."/>
            <person name="Mcgenity T.J."/>
        </authorList>
    </citation>
    <scope>NUCLEOTIDE SEQUENCE [LARGE SCALE GENOMIC DNA]</scope>
    <source>
        <strain evidence="3 4">B</strain>
    </source>
</reference>
<dbReference type="SUPFAM" id="SSF141868">
    <property type="entry name" value="EAL domain-like"/>
    <property type="match status" value="1"/>
</dbReference>
<evidence type="ECO:0000313" key="4">
    <source>
        <dbReference type="Proteomes" id="UP000315759"/>
    </source>
</evidence>
<accession>A0A544W295</accession>
<dbReference type="Gene3D" id="3.20.20.450">
    <property type="entry name" value="EAL domain"/>
    <property type="match status" value="1"/>
</dbReference>
<name>A0A544W295_9MYCO</name>
<dbReference type="GO" id="GO:0071111">
    <property type="term" value="F:cyclic-guanylate-specific phosphodiesterase activity"/>
    <property type="evidence" value="ECO:0007669"/>
    <property type="project" value="InterPro"/>
</dbReference>
<dbReference type="RefSeq" id="WP_142552376.1">
    <property type="nucleotide sequence ID" value="NZ_VIFX01000013.1"/>
</dbReference>